<protein>
    <submittedName>
        <fullName evidence="1">Uncharacterized protein</fullName>
    </submittedName>
</protein>
<comment type="caution">
    <text evidence="1">The sequence shown here is derived from an EMBL/GenBank/DDBJ whole genome shotgun (WGS) entry which is preliminary data.</text>
</comment>
<dbReference type="Proteomes" id="UP000622317">
    <property type="component" value="Unassembled WGS sequence"/>
</dbReference>
<dbReference type="RefSeq" id="WP_191615419.1">
    <property type="nucleotide sequence ID" value="NZ_JACYFG010000004.1"/>
</dbReference>
<reference evidence="1" key="1">
    <citation type="submission" date="2020-09" db="EMBL/GenBank/DDBJ databases">
        <title>Pelagicoccus enzymogenes sp. nov. with an EPS production, isolated from marine sediment.</title>
        <authorList>
            <person name="Feng X."/>
        </authorList>
    </citation>
    <scope>NUCLEOTIDE SEQUENCE</scope>
    <source>
        <strain evidence="1">NFK12</strain>
    </source>
</reference>
<evidence type="ECO:0000313" key="2">
    <source>
        <dbReference type="Proteomes" id="UP000622317"/>
    </source>
</evidence>
<keyword evidence="2" id="KW-1185">Reference proteome</keyword>
<name>A0A927F4K4_9BACT</name>
<dbReference type="AlphaFoldDB" id="A0A927F4K4"/>
<dbReference type="EMBL" id="JACYFG010000004">
    <property type="protein sequence ID" value="MBD5778283.1"/>
    <property type="molecule type" value="Genomic_DNA"/>
</dbReference>
<sequence length="329" mass="35520">MVALAEWIQQDETASDEGGSFASTRLSELDTQPKNRVWDFFGVSPKPRRETEPQVVEAHLVVLVVVEYDASVCYKYLYVHANPVIFVDPSGRYSLIEALYTARMAQMIYQIAVPTIVAGVNIAVQGRIYQVLRPLADELSLLSKELHSLSPEAAMRINGSVTKIQDVISAGNIAFNVLFPTAASAVGGSAGVGIGLGIALARAYLLEEFVSSVVTNVAEGASFDNGVAYYRASGSVNGWSSLYRIFRGKLNPANDVSKLTDFVRSVKARNAHDAERNFVKFGKRLAQYGDFDADFGLRGSVGAFSGAGFAWFKTQSGTLTYGYIVGGGI</sequence>
<gene>
    <name evidence="1" type="ORF">IEN85_02095</name>
</gene>
<evidence type="ECO:0000313" key="1">
    <source>
        <dbReference type="EMBL" id="MBD5778283.1"/>
    </source>
</evidence>
<organism evidence="1 2">
    <name type="scientific">Pelagicoccus enzymogenes</name>
    <dbReference type="NCBI Taxonomy" id="2773457"/>
    <lineage>
        <taxon>Bacteria</taxon>
        <taxon>Pseudomonadati</taxon>
        <taxon>Verrucomicrobiota</taxon>
        <taxon>Opitutia</taxon>
        <taxon>Puniceicoccales</taxon>
        <taxon>Pelagicoccaceae</taxon>
        <taxon>Pelagicoccus</taxon>
    </lineage>
</organism>
<accession>A0A927F4K4</accession>
<proteinExistence type="predicted"/>